<protein>
    <submittedName>
        <fullName evidence="1">Uncharacterized protein</fullName>
    </submittedName>
</protein>
<accession>A0A6J5L8H6</accession>
<dbReference type="EMBL" id="LR796246">
    <property type="protein sequence ID" value="CAB4130781.1"/>
    <property type="molecule type" value="Genomic_DNA"/>
</dbReference>
<evidence type="ECO:0000313" key="1">
    <source>
        <dbReference type="EMBL" id="CAB4130781.1"/>
    </source>
</evidence>
<proteinExistence type="predicted"/>
<sequence>MDTFHSTLYAAATEALVSDASATSTFEKMIQVAYTHSTEDTFAKELKTTEKLIKKEFEVGSMPGPWRSAKSVIQGAMKLGIGLVDDNGGYCGKTYLQNKIKEMKTGVKEPMTNEEYSNKIIKMLMNPPEELDSNLIFKTVRDFVTGN</sequence>
<organism evidence="1">
    <name type="scientific">uncultured Caudovirales phage</name>
    <dbReference type="NCBI Taxonomy" id="2100421"/>
    <lineage>
        <taxon>Viruses</taxon>
        <taxon>Duplodnaviria</taxon>
        <taxon>Heunggongvirae</taxon>
        <taxon>Uroviricota</taxon>
        <taxon>Caudoviricetes</taxon>
        <taxon>Peduoviridae</taxon>
        <taxon>Maltschvirus</taxon>
        <taxon>Maltschvirus maltsch</taxon>
    </lineage>
</organism>
<gene>
    <name evidence="1" type="ORF">UFOVP133_19</name>
</gene>
<reference evidence="1" key="1">
    <citation type="submission" date="2020-04" db="EMBL/GenBank/DDBJ databases">
        <authorList>
            <person name="Chiriac C."/>
            <person name="Salcher M."/>
            <person name="Ghai R."/>
            <person name="Kavagutti S V."/>
        </authorList>
    </citation>
    <scope>NUCLEOTIDE SEQUENCE</scope>
</reference>
<name>A0A6J5L8H6_9CAUD</name>